<evidence type="ECO:0000313" key="2">
    <source>
        <dbReference type="EMBL" id="MFC3457282.1"/>
    </source>
</evidence>
<dbReference type="RefSeq" id="WP_379733519.1">
    <property type="nucleotide sequence ID" value="NZ_JBHRVV010000001.1"/>
</dbReference>
<gene>
    <name evidence="2" type="ORF">ACFOPH_03315</name>
</gene>
<evidence type="ECO:0000313" key="3">
    <source>
        <dbReference type="Proteomes" id="UP001595665"/>
    </source>
</evidence>
<comment type="caution">
    <text evidence="2">The sequence shown here is derived from an EMBL/GenBank/DDBJ whole genome shotgun (WGS) entry which is preliminary data.</text>
</comment>
<accession>A0ABV7PHU2</accession>
<feature type="compositionally biased region" description="Basic and acidic residues" evidence="1">
    <location>
        <begin position="38"/>
        <end position="47"/>
    </location>
</feature>
<evidence type="ECO:0000256" key="1">
    <source>
        <dbReference type="SAM" id="MobiDB-lite"/>
    </source>
</evidence>
<reference evidence="3" key="1">
    <citation type="journal article" date="2019" name="Int. J. Syst. Evol. Microbiol.">
        <title>The Global Catalogue of Microorganisms (GCM) 10K type strain sequencing project: providing services to taxonomists for standard genome sequencing and annotation.</title>
        <authorList>
            <consortium name="The Broad Institute Genomics Platform"/>
            <consortium name="The Broad Institute Genome Sequencing Center for Infectious Disease"/>
            <person name="Wu L."/>
            <person name="Ma J."/>
        </authorList>
    </citation>
    <scope>NUCLEOTIDE SEQUENCE [LARGE SCALE GENOMIC DNA]</scope>
    <source>
        <strain evidence="3">CCM 7480</strain>
    </source>
</reference>
<organism evidence="2 3">
    <name type="scientific">Massilia haematophila</name>
    <dbReference type="NCBI Taxonomy" id="457923"/>
    <lineage>
        <taxon>Bacteria</taxon>
        <taxon>Pseudomonadati</taxon>
        <taxon>Pseudomonadota</taxon>
        <taxon>Betaproteobacteria</taxon>
        <taxon>Burkholderiales</taxon>
        <taxon>Oxalobacteraceae</taxon>
        <taxon>Telluria group</taxon>
        <taxon>Massilia</taxon>
    </lineage>
</organism>
<sequence>MTKPADNHSLAHVVHSPQILSVPFDPRPSLSATDEPAVDLKGHFNTL</sequence>
<dbReference type="EMBL" id="JBHRVV010000001">
    <property type="protein sequence ID" value="MFC3457282.1"/>
    <property type="molecule type" value="Genomic_DNA"/>
</dbReference>
<feature type="region of interest" description="Disordered" evidence="1">
    <location>
        <begin position="23"/>
        <end position="47"/>
    </location>
</feature>
<proteinExistence type="predicted"/>
<protein>
    <submittedName>
        <fullName evidence="2">Uncharacterized protein</fullName>
    </submittedName>
</protein>
<name>A0ABV7PHU2_9BURK</name>
<dbReference type="Proteomes" id="UP001595665">
    <property type="component" value="Unassembled WGS sequence"/>
</dbReference>
<keyword evidence="3" id="KW-1185">Reference proteome</keyword>